<dbReference type="GO" id="GO:0003700">
    <property type="term" value="F:DNA-binding transcription factor activity"/>
    <property type="evidence" value="ECO:0007669"/>
    <property type="project" value="TreeGrafter"/>
</dbReference>
<sequence>MTSPRRTGRRPGSTATRQEIVEAARAEFAAHGFRGATLRRIAARAEVDPALVHHYFGDKDGLFAATVTLPDEALGRVLAALGDGVDCLGERLTRTFLGLFEAPATRDQMLIVVRSALTHDVARDRLRDVVEGTLLAGLAGEIPEPERRLRIELAMTQVVGLVLARYVLVVAPLCDLPLDDAVALVAPAVQRHLTGPLPAR</sequence>
<dbReference type="SUPFAM" id="SSF46689">
    <property type="entry name" value="Homeodomain-like"/>
    <property type="match status" value="1"/>
</dbReference>
<dbReference type="Proteomes" id="UP000076794">
    <property type="component" value="Chromosome"/>
</dbReference>
<dbReference type="GO" id="GO:0000976">
    <property type="term" value="F:transcription cis-regulatory region binding"/>
    <property type="evidence" value="ECO:0007669"/>
    <property type="project" value="TreeGrafter"/>
</dbReference>
<dbReference type="EMBL" id="CP014209">
    <property type="protein sequence ID" value="ANC31788.1"/>
    <property type="molecule type" value="Genomic_DNA"/>
</dbReference>
<dbReference type="STRING" id="1300344.I598_2248"/>
<dbReference type="Pfam" id="PF00440">
    <property type="entry name" value="TetR_N"/>
    <property type="match status" value="1"/>
</dbReference>
<protein>
    <submittedName>
        <fullName evidence="4">HTH-type transcriptional repressor AcnR</fullName>
    </submittedName>
</protein>
<dbReference type="PRINTS" id="PR00455">
    <property type="entry name" value="HTHTETR"/>
</dbReference>
<gene>
    <name evidence="4" type="primary">acnR</name>
    <name evidence="4" type="ORF">I598_2248</name>
</gene>
<accession>A0A161I7Z4</accession>
<dbReference type="InterPro" id="IPR009057">
    <property type="entry name" value="Homeodomain-like_sf"/>
</dbReference>
<reference evidence="4 5" key="1">
    <citation type="submission" date="2016-01" db="EMBL/GenBank/DDBJ databases">
        <title>Complete genome sequence of a soil Actinobacterium, Isoptericola dokdonensis DS-3.</title>
        <authorList>
            <person name="Kwon S.-K."/>
            <person name="Kim J.F."/>
        </authorList>
    </citation>
    <scope>NUCLEOTIDE SEQUENCE [LARGE SCALE GENOMIC DNA]</scope>
    <source>
        <strain evidence="4 5">DS-3</strain>
    </source>
</reference>
<name>A0A161I7Z4_9MICO</name>
<dbReference type="PANTHER" id="PTHR30055:SF235">
    <property type="entry name" value="TRANSCRIPTIONAL REGULATORY PROTEIN"/>
    <property type="match status" value="1"/>
</dbReference>
<proteinExistence type="predicted"/>
<evidence type="ECO:0000259" key="3">
    <source>
        <dbReference type="PROSITE" id="PS50977"/>
    </source>
</evidence>
<keyword evidence="5" id="KW-1185">Reference proteome</keyword>
<dbReference type="RefSeq" id="WP_068203023.1">
    <property type="nucleotide sequence ID" value="NZ_CP014209.1"/>
</dbReference>
<dbReference type="InterPro" id="IPR001647">
    <property type="entry name" value="HTH_TetR"/>
</dbReference>
<evidence type="ECO:0000256" key="2">
    <source>
        <dbReference type="PROSITE-ProRule" id="PRU00335"/>
    </source>
</evidence>
<evidence type="ECO:0000313" key="4">
    <source>
        <dbReference type="EMBL" id="ANC31788.1"/>
    </source>
</evidence>
<dbReference type="SUPFAM" id="SSF48498">
    <property type="entry name" value="Tetracyclin repressor-like, C-terminal domain"/>
    <property type="match status" value="1"/>
</dbReference>
<dbReference type="Gene3D" id="1.10.357.10">
    <property type="entry name" value="Tetracycline Repressor, domain 2"/>
    <property type="match status" value="1"/>
</dbReference>
<dbReference type="PANTHER" id="PTHR30055">
    <property type="entry name" value="HTH-TYPE TRANSCRIPTIONAL REGULATOR RUTR"/>
    <property type="match status" value="1"/>
</dbReference>
<feature type="DNA-binding region" description="H-T-H motif" evidence="2">
    <location>
        <begin position="37"/>
        <end position="56"/>
    </location>
</feature>
<dbReference type="PATRIC" id="fig|1300344.3.peg.2257"/>
<dbReference type="KEGG" id="ido:I598_2248"/>
<dbReference type="OrthoDB" id="3210235at2"/>
<dbReference type="Gene3D" id="1.10.10.60">
    <property type="entry name" value="Homeodomain-like"/>
    <property type="match status" value="1"/>
</dbReference>
<keyword evidence="1 2" id="KW-0238">DNA-binding</keyword>
<dbReference type="Pfam" id="PF17920">
    <property type="entry name" value="TetR_C_16"/>
    <property type="match status" value="1"/>
</dbReference>
<feature type="domain" description="HTH tetR-type" evidence="3">
    <location>
        <begin position="14"/>
        <end position="74"/>
    </location>
</feature>
<dbReference type="InterPro" id="IPR050109">
    <property type="entry name" value="HTH-type_TetR-like_transc_reg"/>
</dbReference>
<evidence type="ECO:0000256" key="1">
    <source>
        <dbReference type="ARBA" id="ARBA00023125"/>
    </source>
</evidence>
<organism evidence="4 5">
    <name type="scientific">Isoptericola dokdonensis DS-3</name>
    <dbReference type="NCBI Taxonomy" id="1300344"/>
    <lineage>
        <taxon>Bacteria</taxon>
        <taxon>Bacillati</taxon>
        <taxon>Actinomycetota</taxon>
        <taxon>Actinomycetes</taxon>
        <taxon>Micrococcales</taxon>
        <taxon>Promicromonosporaceae</taxon>
        <taxon>Isoptericola</taxon>
    </lineage>
</organism>
<dbReference type="AlphaFoldDB" id="A0A161I7Z4"/>
<dbReference type="PROSITE" id="PS50977">
    <property type="entry name" value="HTH_TETR_2"/>
    <property type="match status" value="1"/>
</dbReference>
<dbReference type="InterPro" id="IPR041678">
    <property type="entry name" value="TetR_C_16"/>
</dbReference>
<evidence type="ECO:0000313" key="5">
    <source>
        <dbReference type="Proteomes" id="UP000076794"/>
    </source>
</evidence>
<dbReference type="InterPro" id="IPR036271">
    <property type="entry name" value="Tet_transcr_reg_TetR-rel_C_sf"/>
</dbReference>